<dbReference type="AlphaFoldDB" id="A0A1I1LW37"/>
<protein>
    <submittedName>
        <fullName evidence="1">Uncharacterized protein</fullName>
    </submittedName>
</protein>
<organism evidence="1 2">
    <name type="scientific">Pseudooceanicola nitratireducens</name>
    <dbReference type="NCBI Taxonomy" id="517719"/>
    <lineage>
        <taxon>Bacteria</taxon>
        <taxon>Pseudomonadati</taxon>
        <taxon>Pseudomonadota</taxon>
        <taxon>Alphaproteobacteria</taxon>
        <taxon>Rhodobacterales</taxon>
        <taxon>Paracoccaceae</taxon>
        <taxon>Pseudooceanicola</taxon>
    </lineage>
</organism>
<evidence type="ECO:0000313" key="2">
    <source>
        <dbReference type="Proteomes" id="UP000231644"/>
    </source>
</evidence>
<accession>A0A1I1LW37</accession>
<dbReference type="RefSeq" id="WP_139199578.1">
    <property type="nucleotide sequence ID" value="NZ_BAABWI010000003.1"/>
</dbReference>
<evidence type="ECO:0000313" key="1">
    <source>
        <dbReference type="EMBL" id="SFC77437.1"/>
    </source>
</evidence>
<name>A0A1I1LW37_9RHOB</name>
<gene>
    <name evidence="1" type="ORF">SAMN05421762_2155</name>
</gene>
<sequence>MTRLTRFLADTRGSMSVNMFFAVPVATSCMMSALAPSEALLDDKAARIVEVLALVTRAVGLGH</sequence>
<dbReference type="Proteomes" id="UP000231644">
    <property type="component" value="Unassembled WGS sequence"/>
</dbReference>
<reference evidence="1 2" key="1">
    <citation type="submission" date="2016-10" db="EMBL/GenBank/DDBJ databases">
        <authorList>
            <person name="de Groot N.N."/>
        </authorList>
    </citation>
    <scope>NUCLEOTIDE SEQUENCE [LARGE SCALE GENOMIC DNA]</scope>
    <source>
        <strain evidence="1 2">DSM 29619</strain>
    </source>
</reference>
<keyword evidence="2" id="KW-1185">Reference proteome</keyword>
<proteinExistence type="predicted"/>
<dbReference type="PROSITE" id="PS51257">
    <property type="entry name" value="PROKAR_LIPOPROTEIN"/>
    <property type="match status" value="1"/>
</dbReference>
<dbReference type="EMBL" id="FOLX01000001">
    <property type="protein sequence ID" value="SFC77437.1"/>
    <property type="molecule type" value="Genomic_DNA"/>
</dbReference>